<evidence type="ECO:0000256" key="1">
    <source>
        <dbReference type="SAM" id="MobiDB-lite"/>
    </source>
</evidence>
<feature type="transmembrane region" description="Helical" evidence="2">
    <location>
        <begin position="131"/>
        <end position="148"/>
    </location>
</feature>
<keyword evidence="4" id="KW-1185">Reference proteome</keyword>
<reference evidence="3" key="1">
    <citation type="submission" date="2023-07" db="EMBL/GenBank/DDBJ databases">
        <title>Genomic Encyclopedia of Type Strains, Phase IV (KMG-IV): sequencing the most valuable type-strain genomes for metagenomic binning, comparative biology and taxonomic classification.</title>
        <authorList>
            <person name="Goeker M."/>
        </authorList>
    </citation>
    <scope>NUCLEOTIDE SEQUENCE</scope>
    <source>
        <strain evidence="3">DSM 21202</strain>
    </source>
</reference>
<keyword evidence="2" id="KW-0472">Membrane</keyword>
<sequence>MISSLLTEATATARLAALTTVRSIMRTVVFALAALMTAFAMLIYLANAAHRIIAERADPVIADLSLAGFFLVLFLIFLIVLSRPRRRVVVRRPLDEPPPAQPVARSSPGPGTPPAAPAASFRQKINVPRKPLVFGALVTAFAVGFGIARR</sequence>
<keyword evidence="2" id="KW-0812">Transmembrane</keyword>
<evidence type="ECO:0008006" key="5">
    <source>
        <dbReference type="Google" id="ProtNLM"/>
    </source>
</evidence>
<evidence type="ECO:0000313" key="4">
    <source>
        <dbReference type="Proteomes" id="UP001229244"/>
    </source>
</evidence>
<feature type="transmembrane region" description="Helical" evidence="2">
    <location>
        <begin position="64"/>
        <end position="82"/>
    </location>
</feature>
<name>A0AAE3VS11_9HYPH</name>
<keyword evidence="2" id="KW-1133">Transmembrane helix</keyword>
<dbReference type="AlphaFoldDB" id="A0AAE3VS11"/>
<evidence type="ECO:0000256" key="2">
    <source>
        <dbReference type="SAM" id="Phobius"/>
    </source>
</evidence>
<organism evidence="3 4">
    <name type="scientific">Amorphus orientalis</name>
    <dbReference type="NCBI Taxonomy" id="649198"/>
    <lineage>
        <taxon>Bacteria</taxon>
        <taxon>Pseudomonadati</taxon>
        <taxon>Pseudomonadota</taxon>
        <taxon>Alphaproteobacteria</taxon>
        <taxon>Hyphomicrobiales</taxon>
        <taxon>Amorphaceae</taxon>
        <taxon>Amorphus</taxon>
    </lineage>
</organism>
<comment type="caution">
    <text evidence="3">The sequence shown here is derived from an EMBL/GenBank/DDBJ whole genome shotgun (WGS) entry which is preliminary data.</text>
</comment>
<dbReference type="EMBL" id="JAUSUL010000004">
    <property type="protein sequence ID" value="MDQ0317108.1"/>
    <property type="molecule type" value="Genomic_DNA"/>
</dbReference>
<accession>A0AAE3VS11</accession>
<feature type="transmembrane region" description="Helical" evidence="2">
    <location>
        <begin position="24"/>
        <end position="44"/>
    </location>
</feature>
<feature type="region of interest" description="Disordered" evidence="1">
    <location>
        <begin position="93"/>
        <end position="118"/>
    </location>
</feature>
<dbReference type="RefSeq" id="WP_306887005.1">
    <property type="nucleotide sequence ID" value="NZ_JAUSUL010000004.1"/>
</dbReference>
<evidence type="ECO:0000313" key="3">
    <source>
        <dbReference type="EMBL" id="MDQ0317108.1"/>
    </source>
</evidence>
<gene>
    <name evidence="3" type="ORF">J2S73_003585</name>
</gene>
<proteinExistence type="predicted"/>
<dbReference type="Proteomes" id="UP001229244">
    <property type="component" value="Unassembled WGS sequence"/>
</dbReference>
<protein>
    <recommendedName>
        <fullName evidence="5">Holin-X, holin superfamily III</fullName>
    </recommendedName>
</protein>